<protein>
    <submittedName>
        <fullName evidence="2">Uncharacterized protein</fullName>
    </submittedName>
</protein>
<evidence type="ECO:0000256" key="1">
    <source>
        <dbReference type="SAM" id="MobiDB-lite"/>
    </source>
</evidence>
<name>A0A3Q2P379_FUNHE</name>
<proteinExistence type="predicted"/>
<reference evidence="2" key="1">
    <citation type="submission" date="2025-08" db="UniProtKB">
        <authorList>
            <consortium name="Ensembl"/>
        </authorList>
    </citation>
    <scope>IDENTIFICATION</scope>
</reference>
<evidence type="ECO:0000313" key="2">
    <source>
        <dbReference type="Ensembl" id="ENSFHEP00000006130.1"/>
    </source>
</evidence>
<feature type="compositionally biased region" description="Basic and acidic residues" evidence="1">
    <location>
        <begin position="18"/>
        <end position="28"/>
    </location>
</feature>
<dbReference type="GeneTree" id="ENSGT00940000179723"/>
<feature type="region of interest" description="Disordered" evidence="1">
    <location>
        <begin position="1"/>
        <end position="28"/>
    </location>
</feature>
<dbReference type="Ensembl" id="ENSFHET00000006026.1">
    <property type="protein sequence ID" value="ENSFHEP00000006130.1"/>
    <property type="gene ID" value="ENSFHEG00000007131.1"/>
</dbReference>
<reference evidence="2" key="2">
    <citation type="submission" date="2025-09" db="UniProtKB">
        <authorList>
            <consortium name="Ensembl"/>
        </authorList>
    </citation>
    <scope>IDENTIFICATION</scope>
</reference>
<organism evidence="2 3">
    <name type="scientific">Fundulus heteroclitus</name>
    <name type="common">Killifish</name>
    <name type="synonym">Mummichog</name>
    <dbReference type="NCBI Taxonomy" id="8078"/>
    <lineage>
        <taxon>Eukaryota</taxon>
        <taxon>Metazoa</taxon>
        <taxon>Chordata</taxon>
        <taxon>Craniata</taxon>
        <taxon>Vertebrata</taxon>
        <taxon>Euteleostomi</taxon>
        <taxon>Actinopterygii</taxon>
        <taxon>Neopterygii</taxon>
        <taxon>Teleostei</taxon>
        <taxon>Neoteleostei</taxon>
        <taxon>Acanthomorphata</taxon>
        <taxon>Ovalentaria</taxon>
        <taxon>Atherinomorphae</taxon>
        <taxon>Cyprinodontiformes</taxon>
        <taxon>Fundulidae</taxon>
        <taxon>Fundulus</taxon>
    </lineage>
</organism>
<evidence type="ECO:0000313" key="3">
    <source>
        <dbReference type="Proteomes" id="UP000265000"/>
    </source>
</evidence>
<dbReference type="AlphaFoldDB" id="A0A3Q2P379"/>
<dbReference type="Proteomes" id="UP000265000">
    <property type="component" value="Unplaced"/>
</dbReference>
<sequence length="28" mass="3529">VRGIWDVRVKKHRHRQKKEQERMEKSAL</sequence>
<keyword evidence="3" id="KW-1185">Reference proteome</keyword>
<accession>A0A3Q2P379</accession>